<dbReference type="eggNOG" id="ENOG502SDGA">
    <property type="taxonomic scope" value="Eukaryota"/>
</dbReference>
<keyword evidence="4" id="KW-1185">Reference proteome</keyword>
<dbReference type="STRING" id="431595.K3XAP8"/>
<accession>K3XAP8</accession>
<dbReference type="Pfam" id="PF13508">
    <property type="entry name" value="Acetyltransf_7"/>
    <property type="match status" value="1"/>
</dbReference>
<reference evidence="4" key="2">
    <citation type="submission" date="2010-04" db="EMBL/GenBank/DDBJ databases">
        <authorList>
            <person name="Buell R."/>
            <person name="Hamilton J."/>
            <person name="Hostetler J."/>
        </authorList>
    </citation>
    <scope>NUCLEOTIDE SEQUENCE [LARGE SCALE GENOMIC DNA]</scope>
    <source>
        <strain evidence="4">DAOM:BR144</strain>
    </source>
</reference>
<dbReference type="InterPro" id="IPR016181">
    <property type="entry name" value="Acyl_CoA_acyltransferase"/>
</dbReference>
<name>K3XAP8_GLOUD</name>
<dbReference type="CDD" id="cd04301">
    <property type="entry name" value="NAT_SF"/>
    <property type="match status" value="1"/>
</dbReference>
<dbReference type="InterPro" id="IPR000182">
    <property type="entry name" value="GNAT_dom"/>
</dbReference>
<dbReference type="VEuPathDB" id="FungiDB:PYU1_G014267"/>
<dbReference type="InterPro" id="IPR050769">
    <property type="entry name" value="NAT_camello-type"/>
</dbReference>
<evidence type="ECO:0000259" key="2">
    <source>
        <dbReference type="PROSITE" id="PS51186"/>
    </source>
</evidence>
<dbReference type="PANTHER" id="PTHR13947">
    <property type="entry name" value="GNAT FAMILY N-ACETYLTRANSFERASE"/>
    <property type="match status" value="1"/>
</dbReference>
<dbReference type="Gene3D" id="3.40.630.30">
    <property type="match status" value="1"/>
</dbReference>
<organism evidence="3 4">
    <name type="scientific">Globisporangium ultimum (strain ATCC 200006 / CBS 805.95 / DAOM BR144)</name>
    <name type="common">Pythium ultimum</name>
    <dbReference type="NCBI Taxonomy" id="431595"/>
    <lineage>
        <taxon>Eukaryota</taxon>
        <taxon>Sar</taxon>
        <taxon>Stramenopiles</taxon>
        <taxon>Oomycota</taxon>
        <taxon>Peronosporomycetes</taxon>
        <taxon>Pythiales</taxon>
        <taxon>Pythiaceae</taxon>
        <taxon>Globisporangium</taxon>
    </lineage>
</organism>
<evidence type="ECO:0000313" key="3">
    <source>
        <dbReference type="EnsemblProtists" id="PYU1_T014297"/>
    </source>
</evidence>
<dbReference type="Proteomes" id="UP000019132">
    <property type="component" value="Unassembled WGS sequence"/>
</dbReference>
<dbReference type="PROSITE" id="PS51186">
    <property type="entry name" value="GNAT"/>
    <property type="match status" value="1"/>
</dbReference>
<dbReference type="InParanoid" id="K3XAP8"/>
<dbReference type="EMBL" id="GL376566">
    <property type="status" value="NOT_ANNOTATED_CDS"/>
    <property type="molecule type" value="Genomic_DNA"/>
</dbReference>
<protein>
    <recommendedName>
        <fullName evidence="2">N-acetyltransferase domain-containing protein</fullName>
    </recommendedName>
</protein>
<dbReference type="HOGENOM" id="CLU_013985_11_3_1"/>
<sequence>MARRRAPAPPLALEIRQFRAQADQVAVLALFEEGMLAYADHGASAASLAYIQRSMETDLADIPGVYIKAGGNFWVAIDEAVNEVVGMIALGKTRAGAGELRRMSVRHEYRRLGVGTCLVHHLEEWAKTNKFTSVSLTTGEVMLAAQQFYTNIGYKKQGTIVRCEDPYYADVLFEKQL</sequence>
<dbReference type="EnsemblProtists" id="PYU1_T014297">
    <property type="protein sequence ID" value="PYU1_T014297"/>
    <property type="gene ID" value="PYU1_G014267"/>
</dbReference>
<evidence type="ECO:0000313" key="4">
    <source>
        <dbReference type="Proteomes" id="UP000019132"/>
    </source>
</evidence>
<evidence type="ECO:0000256" key="1">
    <source>
        <dbReference type="ARBA" id="ARBA00022679"/>
    </source>
</evidence>
<feature type="domain" description="N-acetyltransferase" evidence="2">
    <location>
        <begin position="13"/>
        <end position="177"/>
    </location>
</feature>
<dbReference type="AlphaFoldDB" id="K3XAP8"/>
<reference evidence="3" key="3">
    <citation type="submission" date="2015-02" db="UniProtKB">
        <authorList>
            <consortium name="EnsemblProtists"/>
        </authorList>
    </citation>
    <scope>IDENTIFICATION</scope>
    <source>
        <strain evidence="3">DAOM BR144</strain>
    </source>
</reference>
<keyword evidence="1" id="KW-0808">Transferase</keyword>
<dbReference type="SUPFAM" id="SSF55729">
    <property type="entry name" value="Acyl-CoA N-acyltransferases (Nat)"/>
    <property type="match status" value="1"/>
</dbReference>
<reference evidence="4" key="1">
    <citation type="journal article" date="2010" name="Genome Biol.">
        <title>Genome sequence of the necrotrophic plant pathogen Pythium ultimum reveals original pathogenicity mechanisms and effector repertoire.</title>
        <authorList>
            <person name="Levesque C.A."/>
            <person name="Brouwer H."/>
            <person name="Cano L."/>
            <person name="Hamilton J.P."/>
            <person name="Holt C."/>
            <person name="Huitema E."/>
            <person name="Raffaele S."/>
            <person name="Robideau G.P."/>
            <person name="Thines M."/>
            <person name="Win J."/>
            <person name="Zerillo M.M."/>
            <person name="Beakes G.W."/>
            <person name="Boore J.L."/>
            <person name="Busam D."/>
            <person name="Dumas B."/>
            <person name="Ferriera S."/>
            <person name="Fuerstenberg S.I."/>
            <person name="Gachon C.M."/>
            <person name="Gaulin E."/>
            <person name="Govers F."/>
            <person name="Grenville-Briggs L."/>
            <person name="Horner N."/>
            <person name="Hostetler J."/>
            <person name="Jiang R.H."/>
            <person name="Johnson J."/>
            <person name="Krajaejun T."/>
            <person name="Lin H."/>
            <person name="Meijer H.J."/>
            <person name="Moore B."/>
            <person name="Morris P."/>
            <person name="Phuntmart V."/>
            <person name="Puiu D."/>
            <person name="Shetty J."/>
            <person name="Stajich J.E."/>
            <person name="Tripathy S."/>
            <person name="Wawra S."/>
            <person name="van West P."/>
            <person name="Whitty B.R."/>
            <person name="Coutinho P.M."/>
            <person name="Henrissat B."/>
            <person name="Martin F."/>
            <person name="Thomas P.D."/>
            <person name="Tyler B.M."/>
            <person name="De Vries R.P."/>
            <person name="Kamoun S."/>
            <person name="Yandell M."/>
            <person name="Tisserat N."/>
            <person name="Buell C.R."/>
        </authorList>
    </citation>
    <scope>NUCLEOTIDE SEQUENCE</scope>
    <source>
        <strain evidence="4">DAOM:BR144</strain>
    </source>
</reference>
<dbReference type="OMA" id="WCWTEAR"/>
<dbReference type="GO" id="GO:0008080">
    <property type="term" value="F:N-acetyltransferase activity"/>
    <property type="evidence" value="ECO:0007669"/>
    <property type="project" value="InterPro"/>
</dbReference>
<dbReference type="PANTHER" id="PTHR13947:SF37">
    <property type="entry name" value="LD18367P"/>
    <property type="match status" value="1"/>
</dbReference>
<proteinExistence type="predicted"/>